<keyword evidence="4 7" id="KW-0032">Aminotransferase</keyword>
<dbReference type="EMBL" id="CADIKM010000007">
    <property type="protein sequence ID" value="CAB3786144.1"/>
    <property type="molecule type" value="Genomic_DNA"/>
</dbReference>
<keyword evidence="5 7" id="KW-0808">Transferase</keyword>
<dbReference type="AlphaFoldDB" id="A0A6S7BEQ2"/>
<dbReference type="GO" id="GO:0033585">
    <property type="term" value="P:L-phenylalanine biosynthetic process from chorismate via phenylpyruvate"/>
    <property type="evidence" value="ECO:0007669"/>
    <property type="project" value="TreeGrafter"/>
</dbReference>
<evidence type="ECO:0000256" key="2">
    <source>
        <dbReference type="ARBA" id="ARBA00007441"/>
    </source>
</evidence>
<dbReference type="InterPro" id="IPR015424">
    <property type="entry name" value="PyrdxlP-dep_Trfase"/>
</dbReference>
<dbReference type="PANTHER" id="PTHR11879">
    <property type="entry name" value="ASPARTATE AMINOTRANSFERASE"/>
    <property type="match status" value="1"/>
</dbReference>
<evidence type="ECO:0000259" key="8">
    <source>
        <dbReference type="Pfam" id="PF00155"/>
    </source>
</evidence>
<dbReference type="Gene3D" id="3.40.640.10">
    <property type="entry name" value="Type I PLP-dependent aspartate aminotransferase-like (Major domain)"/>
    <property type="match status" value="1"/>
</dbReference>
<sequence length="399" mass="43066">MTLFSAVELAPRDPILGLNEAFNADPRPTKVNLGVGVYTNDEGKIPLLRAVRDTEKARVDAALPRGYLPIDGIAAYDSAVQKLLLGNDSPLIAAGRVLTAQALGGTGALKIGADFLKRLNPNAKVAISDPSWENHRALFEGAGFEVVNYPYYDPATHGVNFAGMIGALESYAAGTIVVLHGCCHNPTGADLKPEQWKKIIEVAKARQLVPFLDIAYQGFADGIDADATAVRWFADADLDFFVSSSFSKSFSLYGERVGALSIVTSSKDESARVLSQLKRVIRTNYSNPPTHGGAIVAAVLGNLELRASWEQELGEMRERIRTMRNSLVEKLKQVGATRDFGFVAQQRGMFSYTGLSAEQVERLRTEFGIYAVSTGRICVAALNTKNIDAVASAIAQVLK</sequence>
<dbReference type="EC" id="2.6.1.-" evidence="7"/>
<dbReference type="NCBIfam" id="NF006719">
    <property type="entry name" value="PRK09257.1"/>
    <property type="match status" value="1"/>
</dbReference>
<comment type="cofactor">
    <cofactor evidence="1 7">
        <name>pyridoxal 5'-phosphate</name>
        <dbReference type="ChEBI" id="CHEBI:597326"/>
    </cofactor>
</comment>
<feature type="domain" description="Aminotransferase class I/classII large" evidence="8">
    <location>
        <begin position="29"/>
        <end position="394"/>
    </location>
</feature>
<gene>
    <name evidence="9" type="primary">tyrB</name>
    <name evidence="9" type="ORF">LMG28138_02191</name>
</gene>
<evidence type="ECO:0000256" key="7">
    <source>
        <dbReference type="RuleBase" id="RU000481"/>
    </source>
</evidence>
<dbReference type="FunFam" id="3.40.640.10:FF:000015">
    <property type="entry name" value="Aspartate aminotransferase"/>
    <property type="match status" value="1"/>
</dbReference>
<dbReference type="InterPro" id="IPR015421">
    <property type="entry name" value="PyrdxlP-dep_Trfase_major"/>
</dbReference>
<comment type="subunit">
    <text evidence="3">Homodimer.</text>
</comment>
<dbReference type="PRINTS" id="PR00799">
    <property type="entry name" value="TRANSAMINASE"/>
</dbReference>
<dbReference type="CDD" id="cd00609">
    <property type="entry name" value="AAT_like"/>
    <property type="match status" value="1"/>
</dbReference>
<evidence type="ECO:0000256" key="3">
    <source>
        <dbReference type="ARBA" id="ARBA00011738"/>
    </source>
</evidence>
<organism evidence="9 10">
    <name type="scientific">Pararobbsia alpina</name>
    <dbReference type="NCBI Taxonomy" id="621374"/>
    <lineage>
        <taxon>Bacteria</taxon>
        <taxon>Pseudomonadati</taxon>
        <taxon>Pseudomonadota</taxon>
        <taxon>Betaproteobacteria</taxon>
        <taxon>Burkholderiales</taxon>
        <taxon>Burkholderiaceae</taxon>
        <taxon>Pararobbsia</taxon>
    </lineage>
</organism>
<dbReference type="GO" id="GO:0004838">
    <property type="term" value="F:L-tyrosine-2-oxoglutarate transaminase activity"/>
    <property type="evidence" value="ECO:0007669"/>
    <property type="project" value="TreeGrafter"/>
</dbReference>
<dbReference type="Proteomes" id="UP000494115">
    <property type="component" value="Unassembled WGS sequence"/>
</dbReference>
<evidence type="ECO:0000256" key="4">
    <source>
        <dbReference type="ARBA" id="ARBA00022576"/>
    </source>
</evidence>
<proteinExistence type="inferred from homology"/>
<dbReference type="GO" id="GO:0005829">
    <property type="term" value="C:cytosol"/>
    <property type="evidence" value="ECO:0007669"/>
    <property type="project" value="TreeGrafter"/>
</dbReference>
<comment type="similarity">
    <text evidence="2 7">Belongs to the class-I pyridoxal-phosphate-dependent aminotransferase family.</text>
</comment>
<dbReference type="RefSeq" id="WP_175104782.1">
    <property type="nucleotide sequence ID" value="NZ_CADIKM010000007.1"/>
</dbReference>
<name>A0A6S7BEQ2_9BURK</name>
<dbReference type="PANTHER" id="PTHR11879:SF37">
    <property type="entry name" value="AROMATIC-AMINO-ACID AMINOTRANSFERASE"/>
    <property type="match status" value="1"/>
</dbReference>
<protein>
    <recommendedName>
        <fullName evidence="7">Aminotransferase</fullName>
        <ecNumber evidence="7">2.6.1.-</ecNumber>
    </recommendedName>
</protein>
<dbReference type="Pfam" id="PF00155">
    <property type="entry name" value="Aminotran_1_2"/>
    <property type="match status" value="1"/>
</dbReference>
<dbReference type="InterPro" id="IPR000796">
    <property type="entry name" value="Asp_trans"/>
</dbReference>
<dbReference type="PROSITE" id="PS00105">
    <property type="entry name" value="AA_TRANSFER_CLASS_1"/>
    <property type="match status" value="1"/>
</dbReference>
<dbReference type="InterPro" id="IPR015422">
    <property type="entry name" value="PyrdxlP-dep_Trfase_small"/>
</dbReference>
<dbReference type="InterPro" id="IPR004838">
    <property type="entry name" value="NHTrfase_class1_PyrdxlP-BS"/>
</dbReference>
<evidence type="ECO:0000256" key="5">
    <source>
        <dbReference type="ARBA" id="ARBA00022679"/>
    </source>
</evidence>
<evidence type="ECO:0000256" key="1">
    <source>
        <dbReference type="ARBA" id="ARBA00001933"/>
    </source>
</evidence>
<evidence type="ECO:0000256" key="6">
    <source>
        <dbReference type="ARBA" id="ARBA00022898"/>
    </source>
</evidence>
<evidence type="ECO:0000313" key="10">
    <source>
        <dbReference type="Proteomes" id="UP000494115"/>
    </source>
</evidence>
<accession>A0A6S7BEQ2</accession>
<dbReference type="InterPro" id="IPR004839">
    <property type="entry name" value="Aminotransferase_I/II_large"/>
</dbReference>
<reference evidence="9 10" key="1">
    <citation type="submission" date="2020-04" db="EMBL/GenBank/DDBJ databases">
        <authorList>
            <person name="De Canck E."/>
        </authorList>
    </citation>
    <scope>NUCLEOTIDE SEQUENCE [LARGE SCALE GENOMIC DNA]</scope>
    <source>
        <strain evidence="9 10">LMG 28138</strain>
    </source>
</reference>
<keyword evidence="10" id="KW-1185">Reference proteome</keyword>
<evidence type="ECO:0000313" key="9">
    <source>
        <dbReference type="EMBL" id="CAB3786144.1"/>
    </source>
</evidence>
<keyword evidence="6" id="KW-0663">Pyridoxal phosphate</keyword>
<dbReference type="GO" id="GO:0042802">
    <property type="term" value="F:identical protein binding"/>
    <property type="evidence" value="ECO:0007669"/>
    <property type="project" value="TreeGrafter"/>
</dbReference>
<dbReference type="GO" id="GO:0030170">
    <property type="term" value="F:pyridoxal phosphate binding"/>
    <property type="evidence" value="ECO:0007669"/>
    <property type="project" value="InterPro"/>
</dbReference>
<dbReference type="SUPFAM" id="SSF53383">
    <property type="entry name" value="PLP-dependent transferases"/>
    <property type="match status" value="1"/>
</dbReference>
<dbReference type="Gene3D" id="3.90.1150.10">
    <property type="entry name" value="Aspartate Aminotransferase, domain 1"/>
    <property type="match status" value="1"/>
</dbReference>
<dbReference type="FunFam" id="3.90.1150.10:FF:000001">
    <property type="entry name" value="Aspartate aminotransferase"/>
    <property type="match status" value="1"/>
</dbReference>